<dbReference type="PROSITE" id="PS51257">
    <property type="entry name" value="PROKAR_LIPOPROTEIN"/>
    <property type="match status" value="1"/>
</dbReference>
<dbReference type="STRING" id="39495.SAMN02745111_01692"/>
<protein>
    <submittedName>
        <fullName evidence="1">Uncharacterized protein</fullName>
    </submittedName>
</protein>
<evidence type="ECO:0000313" key="2">
    <source>
        <dbReference type="Proteomes" id="UP000190814"/>
    </source>
</evidence>
<organism evidence="1 2">
    <name type="scientific">Eubacterium uniforme</name>
    <dbReference type="NCBI Taxonomy" id="39495"/>
    <lineage>
        <taxon>Bacteria</taxon>
        <taxon>Bacillati</taxon>
        <taxon>Bacillota</taxon>
        <taxon>Clostridia</taxon>
        <taxon>Eubacteriales</taxon>
        <taxon>Eubacteriaceae</taxon>
        <taxon>Eubacterium</taxon>
    </lineage>
</organism>
<name>A0A1T4VVC3_9FIRM</name>
<sequence length="52" mass="5393">MSVTIKITCKVAVGVGIFALGIACGSKLDVESAKEVLNHMIDAGKEVAIAYK</sequence>
<dbReference type="RefSeq" id="WP_159444348.1">
    <property type="nucleotide sequence ID" value="NZ_FUXZ01000010.1"/>
</dbReference>
<gene>
    <name evidence="1" type="ORF">SAMN02745111_01692</name>
</gene>
<dbReference type="Proteomes" id="UP000190814">
    <property type="component" value="Unassembled WGS sequence"/>
</dbReference>
<keyword evidence="2" id="KW-1185">Reference proteome</keyword>
<evidence type="ECO:0000313" key="1">
    <source>
        <dbReference type="EMBL" id="SKA68942.1"/>
    </source>
</evidence>
<reference evidence="1 2" key="1">
    <citation type="submission" date="2017-02" db="EMBL/GenBank/DDBJ databases">
        <authorList>
            <person name="Peterson S.W."/>
        </authorList>
    </citation>
    <scope>NUCLEOTIDE SEQUENCE [LARGE SCALE GENOMIC DNA]</scope>
    <source>
        <strain evidence="1 2">ATCC 35992</strain>
    </source>
</reference>
<proteinExistence type="predicted"/>
<dbReference type="EMBL" id="FUXZ01000010">
    <property type="protein sequence ID" value="SKA68942.1"/>
    <property type="molecule type" value="Genomic_DNA"/>
</dbReference>
<accession>A0A1T4VVC3</accession>
<dbReference type="AlphaFoldDB" id="A0A1T4VVC3"/>